<accession>A0A167HV12</accession>
<evidence type="ECO:0000313" key="7">
    <source>
        <dbReference type="EMBL" id="AOW13485.1"/>
    </source>
</evidence>
<keyword evidence="1" id="KW-0472">Membrane</keyword>
<dbReference type="InterPro" id="IPR003593">
    <property type="entry name" value="AAA+_ATPase"/>
</dbReference>
<evidence type="ECO:0000256" key="1">
    <source>
        <dbReference type="ARBA" id="ARBA00022475"/>
    </source>
</evidence>
<feature type="compositionally biased region" description="Basic and acidic residues" evidence="5">
    <location>
        <begin position="240"/>
        <end position="266"/>
    </location>
</feature>
<keyword evidence="3" id="KW-0547">Nucleotide-binding</keyword>
<proteinExistence type="predicted"/>
<dbReference type="KEGG" id="hyl:LPB072_12085"/>
<feature type="region of interest" description="Disordered" evidence="5">
    <location>
        <begin position="237"/>
        <end position="301"/>
    </location>
</feature>
<dbReference type="PANTHER" id="PTHR19211:SF6">
    <property type="entry name" value="BLL7188 PROTEIN"/>
    <property type="match status" value="1"/>
</dbReference>
<dbReference type="InterPro" id="IPR027417">
    <property type="entry name" value="P-loop_NTPase"/>
</dbReference>
<feature type="domain" description="ABC transporter" evidence="6">
    <location>
        <begin position="6"/>
        <end position="238"/>
    </location>
</feature>
<protein>
    <submittedName>
        <fullName evidence="7">ABC transporter ATP-binding protein</fullName>
    </submittedName>
</protein>
<name>A0A167HV12_9BURK</name>
<evidence type="ECO:0000256" key="5">
    <source>
        <dbReference type="SAM" id="MobiDB-lite"/>
    </source>
</evidence>
<gene>
    <name evidence="7" type="ORF">LPB072_12085</name>
    <name evidence="8" type="ORF">LPB72_10710</name>
</gene>
<evidence type="ECO:0000259" key="6">
    <source>
        <dbReference type="PROSITE" id="PS50893"/>
    </source>
</evidence>
<evidence type="ECO:0000256" key="4">
    <source>
        <dbReference type="ARBA" id="ARBA00022840"/>
    </source>
</evidence>
<keyword evidence="2" id="KW-0677">Repeat</keyword>
<evidence type="ECO:0000256" key="3">
    <source>
        <dbReference type="ARBA" id="ARBA00022741"/>
    </source>
</evidence>
<dbReference type="OrthoDB" id="9762051at2"/>
<dbReference type="SMART" id="SM00382">
    <property type="entry name" value="AAA"/>
    <property type="match status" value="2"/>
</dbReference>
<organism evidence="7 10">
    <name type="scientific">Hydrogenophaga crassostreae</name>
    <dbReference type="NCBI Taxonomy" id="1763535"/>
    <lineage>
        <taxon>Bacteria</taxon>
        <taxon>Pseudomonadati</taxon>
        <taxon>Pseudomonadota</taxon>
        <taxon>Betaproteobacteria</taxon>
        <taxon>Burkholderiales</taxon>
        <taxon>Comamonadaceae</taxon>
        <taxon>Hydrogenophaga</taxon>
    </lineage>
</organism>
<dbReference type="Gene3D" id="3.40.50.300">
    <property type="entry name" value="P-loop containing nucleotide triphosphate hydrolases"/>
    <property type="match status" value="2"/>
</dbReference>
<sequence>MATSFLSLEGVSFVLPNGEALFSDLNHIFDQRRTGLVGRNGSGKTVLARILAGQLQPSRGRCVRSGMVRYLAQQVGPTANATVADLAGVRGVLDALRRIEAGRFAQVNFDVVGDRWDIRHQLGHALEQEGLKHLDADTPATALSGGESMRVALIGARLSDADVLILDEPSNHLDQPSRLALINWLQHWPRGLLVISHDRQLLACMERIVELSSLGLRSYGGNYTFYAQAKDQEQQNALTELERTRLDRRREEESMREQRERQEKRQARGTRNSRQANQAKVLLDRQRERSEQSMGKLRRQQTDTQLELAQRMREAAAQVASELHIHVHAPTNIRIVQRQVVALDKVVLPFVPNATRQISLQVMGLQRIGLVGPNGCGKSTLLRVLADRIEPLAGTCRITDRLAYLDQSLDNLGTQCSVLEQLQDINHTIDEGAMRMRLAQLGLGAQKIAVQTESLSGGERLKAALACVLYADEPPELLLLDEPSNHLDLPSLNALETLLRGYQGALIVASHDHAFLSQLGLTNLLVAGTEGWELMAVDHTTQ</sequence>
<keyword evidence="9" id="KW-1185">Reference proteome</keyword>
<dbReference type="GO" id="GO:0016887">
    <property type="term" value="F:ATP hydrolysis activity"/>
    <property type="evidence" value="ECO:0007669"/>
    <property type="project" value="InterPro"/>
</dbReference>
<dbReference type="Pfam" id="PF00005">
    <property type="entry name" value="ABC_tran"/>
    <property type="match status" value="2"/>
</dbReference>
<keyword evidence="4 7" id="KW-0067">ATP-binding</keyword>
<feature type="compositionally biased region" description="Polar residues" evidence="5">
    <location>
        <begin position="269"/>
        <end position="278"/>
    </location>
</feature>
<dbReference type="Proteomes" id="UP000185657">
    <property type="component" value="Unassembled WGS sequence"/>
</dbReference>
<dbReference type="STRING" id="1763535.LPB072_12085"/>
<dbReference type="EMBL" id="CP017476">
    <property type="protein sequence ID" value="AOW13485.1"/>
    <property type="molecule type" value="Genomic_DNA"/>
</dbReference>
<evidence type="ECO:0000313" key="9">
    <source>
        <dbReference type="Proteomes" id="UP000185657"/>
    </source>
</evidence>
<dbReference type="FunFam" id="3.40.50.300:FF:001320">
    <property type="entry name" value="Heme ABC transporter ATP-binding protein"/>
    <property type="match status" value="1"/>
</dbReference>
<evidence type="ECO:0000313" key="8">
    <source>
        <dbReference type="EMBL" id="OAD41776.1"/>
    </source>
</evidence>
<reference evidence="7 10" key="2">
    <citation type="submission" date="2016-10" db="EMBL/GenBank/DDBJ databases">
        <title>Hydorgenophaga sp. LPB0072 isolated from gastropod.</title>
        <authorList>
            <person name="Kim E."/>
            <person name="Yi H."/>
        </authorList>
    </citation>
    <scope>NUCLEOTIDE SEQUENCE [LARGE SCALE GENOMIC DNA]</scope>
    <source>
        <strain evidence="7 10">LPB0072</strain>
    </source>
</reference>
<evidence type="ECO:0000256" key="2">
    <source>
        <dbReference type="ARBA" id="ARBA00022737"/>
    </source>
</evidence>
<dbReference type="SUPFAM" id="SSF52540">
    <property type="entry name" value="P-loop containing nucleoside triphosphate hydrolases"/>
    <property type="match status" value="2"/>
</dbReference>
<dbReference type="EMBL" id="LVWD01000013">
    <property type="protein sequence ID" value="OAD41776.1"/>
    <property type="molecule type" value="Genomic_DNA"/>
</dbReference>
<reference evidence="8 9" key="1">
    <citation type="submission" date="2016-02" db="EMBL/GenBank/DDBJ databases">
        <title>Draft genome sequence of Hydrogenophaga sp. LPB0072.</title>
        <authorList>
            <person name="Shin S.-K."/>
            <person name="Yi H."/>
        </authorList>
    </citation>
    <scope>NUCLEOTIDE SEQUENCE [LARGE SCALE GENOMIC DNA]</scope>
    <source>
        <strain evidence="8 9">LPB0072</strain>
    </source>
</reference>
<dbReference type="InterPro" id="IPR003439">
    <property type="entry name" value="ABC_transporter-like_ATP-bd"/>
</dbReference>
<dbReference type="PROSITE" id="PS50893">
    <property type="entry name" value="ABC_TRANSPORTER_2"/>
    <property type="match status" value="1"/>
</dbReference>
<dbReference type="AlphaFoldDB" id="A0A167HV12"/>
<dbReference type="PANTHER" id="PTHR19211">
    <property type="entry name" value="ATP-BINDING TRANSPORT PROTEIN-RELATED"/>
    <property type="match status" value="1"/>
</dbReference>
<dbReference type="GO" id="GO:0005524">
    <property type="term" value="F:ATP binding"/>
    <property type="evidence" value="ECO:0007669"/>
    <property type="project" value="UniProtKB-KW"/>
</dbReference>
<evidence type="ECO:0000313" key="10">
    <source>
        <dbReference type="Proteomes" id="UP000185680"/>
    </source>
</evidence>
<dbReference type="Proteomes" id="UP000185680">
    <property type="component" value="Chromosome"/>
</dbReference>
<feature type="compositionally biased region" description="Basic and acidic residues" evidence="5">
    <location>
        <begin position="282"/>
        <end position="291"/>
    </location>
</feature>
<dbReference type="InterPro" id="IPR050611">
    <property type="entry name" value="ABCF"/>
</dbReference>
<keyword evidence="1" id="KW-1003">Cell membrane</keyword>
<dbReference type="CDD" id="cd03221">
    <property type="entry name" value="ABCF_EF-3"/>
    <property type="match status" value="1"/>
</dbReference>
<dbReference type="RefSeq" id="WP_066090016.1">
    <property type="nucleotide sequence ID" value="NZ_CP017476.1"/>
</dbReference>